<dbReference type="OrthoDB" id="2094832at2759"/>
<keyword evidence="4" id="KW-1185">Reference proteome</keyword>
<name>A0A8E2DYF9_9PEZI</name>
<dbReference type="EMBL" id="KV745644">
    <property type="protein sequence ID" value="OCK73826.1"/>
    <property type="molecule type" value="Genomic_DNA"/>
</dbReference>
<evidence type="ECO:0000313" key="3">
    <source>
        <dbReference type="EMBL" id="OCK73826.1"/>
    </source>
</evidence>
<gene>
    <name evidence="3" type="ORF">K432DRAFT_430372</name>
</gene>
<organism evidence="3 4">
    <name type="scientific">Lepidopterella palustris CBS 459.81</name>
    <dbReference type="NCBI Taxonomy" id="1314670"/>
    <lineage>
        <taxon>Eukaryota</taxon>
        <taxon>Fungi</taxon>
        <taxon>Dikarya</taxon>
        <taxon>Ascomycota</taxon>
        <taxon>Pezizomycotina</taxon>
        <taxon>Dothideomycetes</taxon>
        <taxon>Pleosporomycetidae</taxon>
        <taxon>Mytilinidiales</taxon>
        <taxon>Argynnaceae</taxon>
        <taxon>Lepidopterella</taxon>
    </lineage>
</organism>
<accession>A0A8E2DYF9</accession>
<evidence type="ECO:0000256" key="2">
    <source>
        <dbReference type="ARBA" id="ARBA00022691"/>
    </source>
</evidence>
<proteinExistence type="predicted"/>
<dbReference type="PANTHER" id="PTHR35897:SF1">
    <property type="entry name" value="METHYLTRANSFERASE AUSD"/>
    <property type="match status" value="1"/>
</dbReference>
<keyword evidence="2" id="KW-0949">S-adenosyl-L-methionine</keyword>
<dbReference type="InterPro" id="IPR051654">
    <property type="entry name" value="Meroterpenoid_MTases"/>
</dbReference>
<reference evidence="3 4" key="1">
    <citation type="journal article" date="2016" name="Nat. Commun.">
        <title>Ectomycorrhizal ecology is imprinted in the genome of the dominant symbiotic fungus Cenococcum geophilum.</title>
        <authorList>
            <consortium name="DOE Joint Genome Institute"/>
            <person name="Peter M."/>
            <person name="Kohler A."/>
            <person name="Ohm R.A."/>
            <person name="Kuo A."/>
            <person name="Krutzmann J."/>
            <person name="Morin E."/>
            <person name="Arend M."/>
            <person name="Barry K.W."/>
            <person name="Binder M."/>
            <person name="Choi C."/>
            <person name="Clum A."/>
            <person name="Copeland A."/>
            <person name="Grisel N."/>
            <person name="Haridas S."/>
            <person name="Kipfer T."/>
            <person name="LaButti K."/>
            <person name="Lindquist E."/>
            <person name="Lipzen A."/>
            <person name="Maire R."/>
            <person name="Meier B."/>
            <person name="Mihaltcheva S."/>
            <person name="Molinier V."/>
            <person name="Murat C."/>
            <person name="Poggeler S."/>
            <person name="Quandt C.A."/>
            <person name="Sperisen C."/>
            <person name="Tritt A."/>
            <person name="Tisserant E."/>
            <person name="Crous P.W."/>
            <person name="Henrissat B."/>
            <person name="Nehls U."/>
            <person name="Egli S."/>
            <person name="Spatafora J.W."/>
            <person name="Grigoriev I.V."/>
            <person name="Martin F.M."/>
        </authorList>
    </citation>
    <scope>NUCLEOTIDE SEQUENCE [LARGE SCALE GENOMIC DNA]</scope>
    <source>
        <strain evidence="3 4">CBS 459.81</strain>
    </source>
</reference>
<dbReference type="AlphaFoldDB" id="A0A8E2DYF9"/>
<evidence type="ECO:0000256" key="1">
    <source>
        <dbReference type="ARBA" id="ARBA00022679"/>
    </source>
</evidence>
<keyword evidence="1" id="KW-0808">Transferase</keyword>
<sequence>MLLGQDVRQLVMDGAADTSVYAAELESCFIELGYDLFLDRQTLKSRFTVANILDEPGNEDLIELNGSIDIVMLIVVDESIGTTNDMEVSAQTARGKMYLHNEDSFKRLWKKVGDKTAICWRVETRSDTPEDIYSYKKNNPDAIRIKFWVERV</sequence>
<dbReference type="Proteomes" id="UP000250266">
    <property type="component" value="Unassembled WGS sequence"/>
</dbReference>
<protein>
    <submittedName>
        <fullName evidence="3">Uncharacterized protein</fullName>
    </submittedName>
</protein>
<dbReference type="GO" id="GO:0016740">
    <property type="term" value="F:transferase activity"/>
    <property type="evidence" value="ECO:0007669"/>
    <property type="project" value="UniProtKB-KW"/>
</dbReference>
<evidence type="ECO:0000313" key="4">
    <source>
        <dbReference type="Proteomes" id="UP000250266"/>
    </source>
</evidence>
<dbReference type="PANTHER" id="PTHR35897">
    <property type="entry name" value="METHYLTRANSFERASE AUSD"/>
    <property type="match status" value="1"/>
</dbReference>